<dbReference type="RefSeq" id="WP_252693679.1">
    <property type="nucleotide sequence ID" value="NZ_JAMXHU010000004.1"/>
</dbReference>
<gene>
    <name evidence="2" type="ORF">N5I87_15645</name>
</gene>
<reference evidence="2" key="1">
    <citation type="journal article" date="2023" name="Front. Microbiol.">
        <title>Ralstonia chuxiongensis sp. nov., Ralstonia mojiangensis sp. nov., and Ralstonia soli sp. nov., isolated from tobacco fields, are three novel species in the family Burkholderiaceae.</title>
        <authorList>
            <person name="Lu C.H."/>
            <person name="Zhang Y.Y."/>
            <person name="Jiang N."/>
            <person name="Chen W."/>
            <person name="Shao X."/>
            <person name="Zhao Z.M."/>
            <person name="Lu W.L."/>
            <person name="Hu X."/>
            <person name="Xi Y.X."/>
            <person name="Zou S.Y."/>
            <person name="Wei Q.J."/>
            <person name="Lin Z.L."/>
            <person name="Gong L."/>
            <person name="Gai X.T."/>
            <person name="Zhang L.Q."/>
            <person name="Li J.Y."/>
            <person name="Jin Y."/>
            <person name="Xia Z.Y."/>
        </authorList>
    </citation>
    <scope>NUCLEOTIDE SEQUENCE</scope>
    <source>
        <strain evidence="2">22TCCZM01-4</strain>
    </source>
</reference>
<comment type="caution">
    <text evidence="2">The sequence shown here is derived from an EMBL/GenBank/DDBJ whole genome shotgun (WGS) entry which is preliminary data.</text>
</comment>
<evidence type="ECO:0000256" key="1">
    <source>
        <dbReference type="SAM" id="MobiDB-lite"/>
    </source>
</evidence>
<dbReference type="AlphaFoldDB" id="A0AAE3I4A4"/>
<evidence type="ECO:0000313" key="3">
    <source>
        <dbReference type="Proteomes" id="UP001164374"/>
    </source>
</evidence>
<feature type="region of interest" description="Disordered" evidence="1">
    <location>
        <begin position="1"/>
        <end position="21"/>
    </location>
</feature>
<evidence type="ECO:0000313" key="2">
    <source>
        <dbReference type="EMBL" id="MCT7317439.1"/>
    </source>
</evidence>
<protein>
    <submittedName>
        <fullName evidence="2">Uncharacterized protein</fullName>
    </submittedName>
</protein>
<organism evidence="2 3">
    <name type="scientific">Ralstonia mojiangensis</name>
    <dbReference type="NCBI Taxonomy" id="2953895"/>
    <lineage>
        <taxon>Bacteria</taxon>
        <taxon>Pseudomonadati</taxon>
        <taxon>Pseudomonadota</taxon>
        <taxon>Betaproteobacteria</taxon>
        <taxon>Burkholderiales</taxon>
        <taxon>Burkholderiaceae</taxon>
        <taxon>Ralstonia</taxon>
    </lineage>
</organism>
<name>A0AAE3I4A4_9RALS</name>
<dbReference type="Proteomes" id="UP001164374">
    <property type="component" value="Unassembled WGS sequence"/>
</dbReference>
<reference evidence="2" key="2">
    <citation type="submission" date="2023-02" db="EMBL/GenBank/DDBJ databases">
        <authorList>
            <person name="Lu C.-H."/>
        </authorList>
    </citation>
    <scope>NUCLEOTIDE SEQUENCE</scope>
    <source>
        <strain evidence="2">22TCCZM01-4</strain>
    </source>
</reference>
<proteinExistence type="predicted"/>
<accession>A0AAE3I4A4</accession>
<sequence length="180" mass="19350">MPTPLSLHRPSHSKLTTKREGREMKAAHMKVVVAVMVVALLGVGGQALAEKNKKRGPINKSATYTLILLNNTGSDITMTKTASQCMHDAGPASYTVRNGVPGYFNITDSNAFGSDCTNAWKNVMWSLSSGGTLQWRHEIEAGSWQTQVQGNVKSAECDGQNCLAPAYVGNDHTTPVAITF</sequence>
<dbReference type="EMBL" id="JAOCQJ010000004">
    <property type="protein sequence ID" value="MCT7317439.1"/>
    <property type="molecule type" value="Genomic_DNA"/>
</dbReference>